<dbReference type="PANTHER" id="PTHR30386:SF26">
    <property type="entry name" value="TRANSPORT PROTEIN COMB"/>
    <property type="match status" value="1"/>
</dbReference>
<dbReference type="Proteomes" id="UP000183063">
    <property type="component" value="Unassembled WGS sequence"/>
</dbReference>
<dbReference type="SUPFAM" id="SSF111369">
    <property type="entry name" value="HlyD-like secretion proteins"/>
    <property type="match status" value="1"/>
</dbReference>
<dbReference type="EMBL" id="FOCV01000006">
    <property type="protein sequence ID" value="SEN65367.1"/>
    <property type="molecule type" value="Genomic_DNA"/>
</dbReference>
<dbReference type="InterPro" id="IPR058781">
    <property type="entry name" value="HH_AprE-like"/>
</dbReference>
<evidence type="ECO:0000256" key="10">
    <source>
        <dbReference type="SAM" id="Coils"/>
    </source>
</evidence>
<dbReference type="Gene3D" id="1.10.287.470">
    <property type="entry name" value="Helix hairpin bin"/>
    <property type="match status" value="1"/>
</dbReference>
<protein>
    <recommendedName>
        <fullName evidence="9">Membrane fusion protein (MFP) family protein</fullName>
    </recommendedName>
</protein>
<evidence type="ECO:0000313" key="14">
    <source>
        <dbReference type="EMBL" id="SEN65367.1"/>
    </source>
</evidence>
<name>A0A1H8IAZ5_9HYPH</name>
<keyword evidence="10" id="KW-0175">Coiled coil</keyword>
<evidence type="ECO:0000256" key="5">
    <source>
        <dbReference type="ARBA" id="ARBA00022519"/>
    </source>
</evidence>
<dbReference type="Pfam" id="PF26002">
    <property type="entry name" value="Beta-barrel_AprE"/>
    <property type="match status" value="1"/>
</dbReference>
<dbReference type="InterPro" id="IPR058982">
    <property type="entry name" value="Beta-barrel_AprE"/>
</dbReference>
<dbReference type="Gene3D" id="2.40.30.170">
    <property type="match status" value="1"/>
</dbReference>
<evidence type="ECO:0000256" key="6">
    <source>
        <dbReference type="ARBA" id="ARBA00022692"/>
    </source>
</evidence>
<keyword evidence="16" id="KW-1185">Reference proteome</keyword>
<gene>
    <name evidence="13" type="primary">hlyD_1</name>
    <name evidence="13" type="ORF">RTCCBAU85039_1851</name>
    <name evidence="14" type="ORF">SAMN05216228_100662</name>
</gene>
<keyword evidence="3 9" id="KW-0813">Transport</keyword>
<keyword evidence="4 9" id="KW-1003">Cell membrane</keyword>
<evidence type="ECO:0000256" key="3">
    <source>
        <dbReference type="ARBA" id="ARBA00022448"/>
    </source>
</evidence>
<reference evidence="14 16" key="1">
    <citation type="submission" date="2016-10" db="EMBL/GenBank/DDBJ databases">
        <authorList>
            <person name="Varghese N."/>
            <person name="Submissions S."/>
        </authorList>
    </citation>
    <scope>NUCLEOTIDE SEQUENCE [LARGE SCALE GENOMIC DNA]</scope>
    <source>
        <strain evidence="14 16">CGMCC 1.7071</strain>
    </source>
</reference>
<dbReference type="GO" id="GO:0005886">
    <property type="term" value="C:plasma membrane"/>
    <property type="evidence" value="ECO:0007669"/>
    <property type="project" value="UniProtKB-SubCell"/>
</dbReference>
<evidence type="ECO:0000256" key="8">
    <source>
        <dbReference type="ARBA" id="ARBA00023136"/>
    </source>
</evidence>
<evidence type="ECO:0000313" key="16">
    <source>
        <dbReference type="Proteomes" id="UP000198939"/>
    </source>
</evidence>
<feature type="transmembrane region" description="Helical" evidence="9">
    <location>
        <begin position="54"/>
        <end position="72"/>
    </location>
</feature>
<dbReference type="RefSeq" id="WP_072373567.1">
    <property type="nucleotide sequence ID" value="NZ_FNXB01000008.1"/>
</dbReference>
<dbReference type="PRINTS" id="PR01490">
    <property type="entry name" value="RTXTOXIND"/>
</dbReference>
<feature type="coiled-coil region" evidence="10">
    <location>
        <begin position="251"/>
        <end position="307"/>
    </location>
</feature>
<evidence type="ECO:0000256" key="2">
    <source>
        <dbReference type="ARBA" id="ARBA00009477"/>
    </source>
</evidence>
<sequence length="468" mass="51386">MTARAEKPRENLPVPTTAPVTQPALRRSLPAAIAEFQSDAVELEERAPPRVARMTLYGITALITAIIVWASVSSIDEVVVAPGKLITTMPTIVVQPLETSIIRTINVTAGEIVKKGQVLATLDATFSQSDVDQQRAKFIALDAQVKRLEAELAGTDYTKTAGLSRDELLQMQLFGQRRAYYAAQLQNYDQQIAAQAATIASSRNQEAVLADRRKTLSQIEGARERLYDRESGSLITLLGSRDARLDVETTLTAVQGKADEAEHTLSKLKADRQAFIEDFRRAAMEQLVDLRSQRDTAAEELKKMELRRDMVALTAPANAVVLDLAARSVGSVVREAEPIVTLVPLNVPLEAEVSVNTRDIGRITTGKETRIKFDAYPFQKYGTASGTVRTVSRDAFTPSQQEAANQTPAPYFKARIPLADPRLKGSDEPVRLLPGMTVSAEIMVGRRTVISYFLYPILRGLDSAIREP</sequence>
<dbReference type="PANTHER" id="PTHR30386">
    <property type="entry name" value="MEMBRANE FUSION SUBUNIT OF EMRAB-TOLC MULTIDRUG EFFLUX PUMP"/>
    <property type="match status" value="1"/>
</dbReference>
<evidence type="ECO:0000256" key="4">
    <source>
        <dbReference type="ARBA" id="ARBA00022475"/>
    </source>
</evidence>
<reference evidence="15" key="3">
    <citation type="submission" date="2016-10" db="EMBL/GenBank/DDBJ databases">
        <authorList>
            <person name="Wibberg D."/>
        </authorList>
    </citation>
    <scope>NUCLEOTIDE SEQUENCE [LARGE SCALE GENOMIC DNA]</scope>
</reference>
<dbReference type="Gene3D" id="2.40.50.100">
    <property type="match status" value="1"/>
</dbReference>
<organism evidence="13 15">
    <name type="scientific">Rhizobium tibeticum</name>
    <dbReference type="NCBI Taxonomy" id="501024"/>
    <lineage>
        <taxon>Bacteria</taxon>
        <taxon>Pseudomonadati</taxon>
        <taxon>Pseudomonadota</taxon>
        <taxon>Alphaproteobacteria</taxon>
        <taxon>Hyphomicrobiales</taxon>
        <taxon>Rhizobiaceae</taxon>
        <taxon>Rhizobium/Agrobacterium group</taxon>
        <taxon>Rhizobium</taxon>
    </lineage>
</organism>
<feature type="domain" description="AprE-like beta-barrel" evidence="12">
    <location>
        <begin position="350"/>
        <end position="444"/>
    </location>
</feature>
<evidence type="ECO:0000256" key="7">
    <source>
        <dbReference type="ARBA" id="ARBA00022989"/>
    </source>
</evidence>
<proteinExistence type="inferred from homology"/>
<keyword evidence="7 9" id="KW-1133">Transmembrane helix</keyword>
<comment type="similarity">
    <text evidence="2 9">Belongs to the membrane fusion protein (MFP) (TC 8.A.1) family.</text>
</comment>
<reference evidence="13" key="2">
    <citation type="submission" date="2016-10" db="EMBL/GenBank/DDBJ databases">
        <authorList>
            <person name="de Groot N.N."/>
        </authorList>
    </citation>
    <scope>NUCLEOTIDE SEQUENCE [LARGE SCALE GENOMIC DNA]</scope>
    <source>
        <strain evidence="13">CCBAU85039</strain>
    </source>
</reference>
<evidence type="ECO:0000256" key="9">
    <source>
        <dbReference type="RuleBase" id="RU365093"/>
    </source>
</evidence>
<dbReference type="EMBL" id="FNXB01000008">
    <property type="protein sequence ID" value="SEH69988.1"/>
    <property type="molecule type" value="Genomic_DNA"/>
</dbReference>
<evidence type="ECO:0000256" key="1">
    <source>
        <dbReference type="ARBA" id="ARBA00004377"/>
    </source>
</evidence>
<feature type="domain" description="AprE-like long alpha-helical hairpin" evidence="11">
    <location>
        <begin position="128"/>
        <end position="303"/>
    </location>
</feature>
<keyword evidence="8 9" id="KW-0472">Membrane</keyword>
<evidence type="ECO:0000313" key="13">
    <source>
        <dbReference type="EMBL" id="SEH69988.1"/>
    </source>
</evidence>
<dbReference type="NCBIfam" id="TIGR01843">
    <property type="entry name" value="type_I_hlyD"/>
    <property type="match status" value="1"/>
</dbReference>
<evidence type="ECO:0000259" key="11">
    <source>
        <dbReference type="Pfam" id="PF25994"/>
    </source>
</evidence>
<comment type="subcellular location">
    <subcellularLocation>
        <location evidence="1 9">Cell inner membrane</location>
        <topology evidence="1 9">Single-pass membrane protein</topology>
    </subcellularLocation>
</comment>
<evidence type="ECO:0000259" key="12">
    <source>
        <dbReference type="Pfam" id="PF26002"/>
    </source>
</evidence>
<dbReference type="GO" id="GO:0015031">
    <property type="term" value="P:protein transport"/>
    <property type="evidence" value="ECO:0007669"/>
    <property type="project" value="InterPro"/>
</dbReference>
<dbReference type="OrthoDB" id="9810980at2"/>
<accession>A0A1H8IAZ5</accession>
<dbReference type="InterPro" id="IPR050739">
    <property type="entry name" value="MFP"/>
</dbReference>
<dbReference type="Proteomes" id="UP000198939">
    <property type="component" value="Unassembled WGS sequence"/>
</dbReference>
<keyword evidence="5 9" id="KW-0997">Cell inner membrane</keyword>
<keyword evidence="6 9" id="KW-0812">Transmembrane</keyword>
<dbReference type="Pfam" id="PF25994">
    <property type="entry name" value="HH_AprE"/>
    <property type="match status" value="1"/>
</dbReference>
<evidence type="ECO:0000313" key="15">
    <source>
        <dbReference type="Proteomes" id="UP000183063"/>
    </source>
</evidence>
<dbReference type="STRING" id="501024.RTCCBAU85039_1851"/>
<dbReference type="InterPro" id="IPR010129">
    <property type="entry name" value="T1SS_HlyD"/>
</dbReference>
<dbReference type="AlphaFoldDB" id="A0A1H8IAZ5"/>